<dbReference type="PANTHER" id="PTHR39332:SF7">
    <property type="entry name" value="SRPBCC FAMILY PROTEIN"/>
    <property type="match status" value="1"/>
</dbReference>
<dbReference type="RefSeq" id="WP_091942852.1">
    <property type="nucleotide sequence ID" value="NZ_FOSV01000003.1"/>
</dbReference>
<accession>A0A1I4B722</accession>
<dbReference type="AlphaFoldDB" id="A0A1I4B722"/>
<name>A0A1I4B722_9HYPH</name>
<sequence length="158" mass="16526">MNLKTTLAIATVTVLAGTPALALDVTKTATVDAPPAKVWQTIGDFCGIGTWHPAVEKCEPSSKGGKSIRTLSLKGGGTIVEEQLARDDKKMDYSYTILESPLPVSDYKSTLTVAPNGSGSKLTWTGKFKAKGAPDAKAEEVIGGIYEAGLKGISEKAK</sequence>
<dbReference type="PANTHER" id="PTHR39332">
    <property type="entry name" value="BLL4707 PROTEIN"/>
    <property type="match status" value="1"/>
</dbReference>
<dbReference type="STRING" id="414703.SAMN04488125_10360"/>
<feature type="chain" id="PRO_5011630194" evidence="1">
    <location>
        <begin position="23"/>
        <end position="158"/>
    </location>
</feature>
<evidence type="ECO:0000313" key="2">
    <source>
        <dbReference type="EMBL" id="SFK64180.1"/>
    </source>
</evidence>
<gene>
    <name evidence="2" type="ORF">SAMN04488125_10360</name>
</gene>
<proteinExistence type="predicted"/>
<evidence type="ECO:0000313" key="3">
    <source>
        <dbReference type="Proteomes" id="UP000198804"/>
    </source>
</evidence>
<keyword evidence="3" id="KW-1185">Reference proteome</keyword>
<dbReference type="Gene3D" id="3.30.530.20">
    <property type="match status" value="1"/>
</dbReference>
<protein>
    <submittedName>
        <fullName evidence="2">Uncharacterized conserved protein YndB, AHSA1/START domain</fullName>
    </submittedName>
</protein>
<keyword evidence="1" id="KW-0732">Signal</keyword>
<dbReference type="CDD" id="cd07821">
    <property type="entry name" value="PYR_PYL_RCAR_like"/>
    <property type="match status" value="1"/>
</dbReference>
<dbReference type="InterPro" id="IPR023393">
    <property type="entry name" value="START-like_dom_sf"/>
</dbReference>
<dbReference type="OrthoDB" id="1364128at2"/>
<organism evidence="2 3">
    <name type="scientific">Methylorubrum salsuginis</name>
    <dbReference type="NCBI Taxonomy" id="414703"/>
    <lineage>
        <taxon>Bacteria</taxon>
        <taxon>Pseudomonadati</taxon>
        <taxon>Pseudomonadota</taxon>
        <taxon>Alphaproteobacteria</taxon>
        <taxon>Hyphomicrobiales</taxon>
        <taxon>Methylobacteriaceae</taxon>
        <taxon>Methylorubrum</taxon>
    </lineage>
</organism>
<evidence type="ECO:0000256" key="1">
    <source>
        <dbReference type="SAM" id="SignalP"/>
    </source>
</evidence>
<dbReference type="Proteomes" id="UP000198804">
    <property type="component" value="Unassembled WGS sequence"/>
</dbReference>
<feature type="signal peptide" evidence="1">
    <location>
        <begin position="1"/>
        <end position="22"/>
    </location>
</feature>
<dbReference type="SUPFAM" id="SSF55961">
    <property type="entry name" value="Bet v1-like"/>
    <property type="match status" value="1"/>
</dbReference>
<dbReference type="InterPro" id="IPR019587">
    <property type="entry name" value="Polyketide_cyclase/dehydratase"/>
</dbReference>
<reference evidence="3" key="1">
    <citation type="submission" date="2016-10" db="EMBL/GenBank/DDBJ databases">
        <authorList>
            <person name="Varghese N."/>
            <person name="Submissions S."/>
        </authorList>
    </citation>
    <scope>NUCLEOTIDE SEQUENCE [LARGE SCALE GENOMIC DNA]</scope>
    <source>
        <strain evidence="3">CGMCC 1.6474</strain>
    </source>
</reference>
<dbReference type="EMBL" id="FOSV01000003">
    <property type="protein sequence ID" value="SFK64180.1"/>
    <property type="molecule type" value="Genomic_DNA"/>
</dbReference>
<dbReference type="Pfam" id="PF10604">
    <property type="entry name" value="Polyketide_cyc2"/>
    <property type="match status" value="1"/>
</dbReference>